<name>A0AAW1M570_SAPOF</name>
<dbReference type="AlphaFoldDB" id="A0AAW1M570"/>
<accession>A0AAW1M570</accession>
<protein>
    <submittedName>
        <fullName evidence="1">Uncharacterized protein</fullName>
    </submittedName>
</protein>
<dbReference type="EMBL" id="JBDFQZ010000003">
    <property type="protein sequence ID" value="KAK9740467.1"/>
    <property type="molecule type" value="Genomic_DNA"/>
</dbReference>
<evidence type="ECO:0000313" key="2">
    <source>
        <dbReference type="Proteomes" id="UP001443914"/>
    </source>
</evidence>
<reference evidence="1" key="1">
    <citation type="submission" date="2024-03" db="EMBL/GenBank/DDBJ databases">
        <title>WGS assembly of Saponaria officinalis var. Norfolk2.</title>
        <authorList>
            <person name="Jenkins J."/>
            <person name="Shu S."/>
            <person name="Grimwood J."/>
            <person name="Barry K."/>
            <person name="Goodstein D."/>
            <person name="Schmutz J."/>
            <person name="Leebens-Mack J."/>
            <person name="Osbourn A."/>
        </authorList>
    </citation>
    <scope>NUCLEOTIDE SEQUENCE [LARGE SCALE GENOMIC DNA]</scope>
    <source>
        <strain evidence="1">JIC</strain>
    </source>
</reference>
<dbReference type="Proteomes" id="UP001443914">
    <property type="component" value="Unassembled WGS sequence"/>
</dbReference>
<evidence type="ECO:0000313" key="1">
    <source>
        <dbReference type="EMBL" id="KAK9740467.1"/>
    </source>
</evidence>
<gene>
    <name evidence="1" type="ORF">RND81_03G037900</name>
</gene>
<sequence>MSSGILIHVFSSSPGLAVAGIFPSPISSTHLVNSANSVVSSSLLPCVRRMFIGIANLECAVRPTNRSNAAIPEDATARTIWPSDLNREISAFQRYVFPVPPLP</sequence>
<keyword evidence="2" id="KW-1185">Reference proteome</keyword>
<comment type="caution">
    <text evidence="1">The sequence shown here is derived from an EMBL/GenBank/DDBJ whole genome shotgun (WGS) entry which is preliminary data.</text>
</comment>
<proteinExistence type="predicted"/>
<organism evidence="1 2">
    <name type="scientific">Saponaria officinalis</name>
    <name type="common">Common soapwort</name>
    <name type="synonym">Lychnis saponaria</name>
    <dbReference type="NCBI Taxonomy" id="3572"/>
    <lineage>
        <taxon>Eukaryota</taxon>
        <taxon>Viridiplantae</taxon>
        <taxon>Streptophyta</taxon>
        <taxon>Embryophyta</taxon>
        <taxon>Tracheophyta</taxon>
        <taxon>Spermatophyta</taxon>
        <taxon>Magnoliopsida</taxon>
        <taxon>eudicotyledons</taxon>
        <taxon>Gunneridae</taxon>
        <taxon>Pentapetalae</taxon>
        <taxon>Caryophyllales</taxon>
        <taxon>Caryophyllaceae</taxon>
        <taxon>Caryophylleae</taxon>
        <taxon>Saponaria</taxon>
    </lineage>
</organism>